<dbReference type="GO" id="GO:0006508">
    <property type="term" value="P:proteolysis"/>
    <property type="evidence" value="ECO:0007669"/>
    <property type="project" value="UniProtKB-KW"/>
</dbReference>
<evidence type="ECO:0000313" key="2">
    <source>
        <dbReference type="EMBL" id="WCL53577.1"/>
    </source>
</evidence>
<proteinExistence type="predicted"/>
<dbReference type="InterPro" id="IPR007481">
    <property type="entry name" value="SspB"/>
</dbReference>
<dbReference type="InterPro" id="IPR036760">
    <property type="entry name" value="SspB-like_sf"/>
</dbReference>
<dbReference type="Gene3D" id="2.30.30.220">
    <property type="entry name" value="SspB-like"/>
    <property type="match status" value="1"/>
</dbReference>
<keyword evidence="3" id="KW-1185">Reference proteome</keyword>
<name>A0AAE9XMB7_9PROT</name>
<dbReference type="KEGG" id="gso:PH603_13645"/>
<gene>
    <name evidence="2" type="ORF">PH603_13645</name>
</gene>
<dbReference type="Proteomes" id="UP001217500">
    <property type="component" value="Chromosome"/>
</dbReference>
<evidence type="ECO:0000313" key="3">
    <source>
        <dbReference type="Proteomes" id="UP001217500"/>
    </source>
</evidence>
<dbReference type="AlphaFoldDB" id="A0AAE9XMB7"/>
<dbReference type="GO" id="GO:0008233">
    <property type="term" value="F:peptidase activity"/>
    <property type="evidence" value="ECO:0007669"/>
    <property type="project" value="UniProtKB-KW"/>
</dbReference>
<dbReference type="EMBL" id="CP116805">
    <property type="protein sequence ID" value="WCL53577.1"/>
    <property type="molecule type" value="Genomic_DNA"/>
</dbReference>
<dbReference type="SUPFAM" id="SSF101738">
    <property type="entry name" value="SspB-like"/>
    <property type="match status" value="1"/>
</dbReference>
<keyword evidence="2" id="KW-0645">Protease</keyword>
<keyword evidence="2" id="KW-0378">Hydrolase</keyword>
<feature type="compositionally biased region" description="Acidic residues" evidence="1">
    <location>
        <begin position="134"/>
        <end position="145"/>
    </location>
</feature>
<feature type="region of interest" description="Disordered" evidence="1">
    <location>
        <begin position="134"/>
        <end position="174"/>
    </location>
</feature>
<protein>
    <submittedName>
        <fullName evidence="2">ClpXP protease specificity-enhancing factor SspB</fullName>
    </submittedName>
</protein>
<feature type="compositionally biased region" description="Low complexity" evidence="1">
    <location>
        <begin position="150"/>
        <end position="162"/>
    </location>
</feature>
<dbReference type="RefSeq" id="WP_289503089.1">
    <property type="nucleotide sequence ID" value="NZ_CP116805.1"/>
</dbReference>
<dbReference type="Pfam" id="PF04386">
    <property type="entry name" value="SspB"/>
    <property type="match status" value="1"/>
</dbReference>
<accession>A0AAE9XMB7</accession>
<organism evidence="2 3">
    <name type="scientific">Gimibacter soli</name>
    <dbReference type="NCBI Taxonomy" id="3024400"/>
    <lineage>
        <taxon>Bacteria</taxon>
        <taxon>Pseudomonadati</taxon>
        <taxon>Pseudomonadota</taxon>
        <taxon>Alphaproteobacteria</taxon>
        <taxon>Kordiimonadales</taxon>
        <taxon>Temperatibacteraceae</taxon>
        <taxon>Gimibacter</taxon>
    </lineage>
</organism>
<reference evidence="2" key="1">
    <citation type="submission" date="2023-01" db="EMBL/GenBank/DDBJ databases">
        <title>The genome sequence of Kordiimonadaceae bacterium 6D33.</title>
        <authorList>
            <person name="Liu Y."/>
        </authorList>
    </citation>
    <scope>NUCLEOTIDE SEQUENCE</scope>
    <source>
        <strain evidence="2">6D33</strain>
    </source>
</reference>
<evidence type="ECO:0000256" key="1">
    <source>
        <dbReference type="SAM" id="MobiDB-lite"/>
    </source>
</evidence>
<sequence>MSENHIDYDAKVQEALRGVVRSVLEDTAVEGLQGDHHFYIAFKSQAPGVDIPAHLKSRFPDEMTIVLQHKFWGLKVYEDRFEVGLSFNQRPEHLVIPFSAIVGFVDPSVQFALQFHDHGDDGADLDILEEYDEDELEADSDDDTKEAEAEAYAPAAPAGEPGDNVVTLDAFRKK</sequence>